<dbReference type="InterPro" id="IPR045570">
    <property type="entry name" value="Metalloprtase-TldD/E_cen_dom"/>
</dbReference>
<organism evidence="3">
    <name type="scientific">marine sediment metagenome</name>
    <dbReference type="NCBI Taxonomy" id="412755"/>
    <lineage>
        <taxon>unclassified sequences</taxon>
        <taxon>metagenomes</taxon>
        <taxon>ecological metagenomes</taxon>
    </lineage>
</organism>
<evidence type="ECO:0000259" key="2">
    <source>
        <dbReference type="Pfam" id="PF19290"/>
    </source>
</evidence>
<dbReference type="Pfam" id="PF19290">
    <property type="entry name" value="PmbA_TldD_2nd"/>
    <property type="match status" value="1"/>
</dbReference>
<sequence>MNYKLLAENVVKKALKLGADEAEVYLENGRDFELSIRNGDVETIKQATSKGMGLTVFKDKKLGFSYTSDFSDKSLEEFTKKTVQLSLVADPKPWNGLPDFKKGKIQDLDLYDSSISEISNEKKIDIAKEVEKIALAYDKRITKSMGGFFEDAENEVIIVNSKGIFYSYKSSGVGFGAGVVAGEGGDMQSGGWSTSKRHFKDLDAIENVAKRAGKRAVENLAQ</sequence>
<dbReference type="InterPro" id="IPR047657">
    <property type="entry name" value="PmbA"/>
</dbReference>
<feature type="domain" description="Metalloprotease TldD/E central" evidence="2">
    <location>
        <begin position="115"/>
        <end position="220"/>
    </location>
</feature>
<dbReference type="Gene3D" id="3.30.2290.10">
    <property type="entry name" value="PmbA/TldD superfamily"/>
    <property type="match status" value="1"/>
</dbReference>
<evidence type="ECO:0000313" key="3">
    <source>
        <dbReference type="EMBL" id="GAH03095.1"/>
    </source>
</evidence>
<dbReference type="InterPro" id="IPR002510">
    <property type="entry name" value="Metalloprtase-TldD/E_N"/>
</dbReference>
<dbReference type="InterPro" id="IPR035068">
    <property type="entry name" value="TldD/PmbA_N"/>
</dbReference>
<evidence type="ECO:0000259" key="1">
    <source>
        <dbReference type="Pfam" id="PF01523"/>
    </source>
</evidence>
<gene>
    <name evidence="3" type="ORF">S01H4_37827</name>
</gene>
<comment type="caution">
    <text evidence="3">The sequence shown here is derived from an EMBL/GenBank/DDBJ whole genome shotgun (WGS) entry which is preliminary data.</text>
</comment>
<accession>X1D4A6</accession>
<dbReference type="SUPFAM" id="SSF111283">
    <property type="entry name" value="Putative modulator of DNA gyrase, PmbA/TldD"/>
    <property type="match status" value="1"/>
</dbReference>
<dbReference type="PANTHER" id="PTHR43421">
    <property type="entry name" value="METALLOPROTEASE PMBA"/>
    <property type="match status" value="1"/>
</dbReference>
<dbReference type="Pfam" id="PF01523">
    <property type="entry name" value="PmbA_TldD_1st"/>
    <property type="match status" value="1"/>
</dbReference>
<dbReference type="PANTHER" id="PTHR43421:SF1">
    <property type="entry name" value="METALLOPROTEASE PMBA"/>
    <property type="match status" value="1"/>
</dbReference>
<reference evidence="3" key="1">
    <citation type="journal article" date="2014" name="Front. Microbiol.">
        <title>High frequency of phylogenetically diverse reductive dehalogenase-homologous genes in deep subseafloor sedimentary metagenomes.</title>
        <authorList>
            <person name="Kawai M."/>
            <person name="Futagami T."/>
            <person name="Toyoda A."/>
            <person name="Takaki Y."/>
            <person name="Nishi S."/>
            <person name="Hori S."/>
            <person name="Arai W."/>
            <person name="Tsubouchi T."/>
            <person name="Morono Y."/>
            <person name="Uchiyama I."/>
            <person name="Ito T."/>
            <person name="Fujiyama A."/>
            <person name="Inagaki F."/>
            <person name="Takami H."/>
        </authorList>
    </citation>
    <scope>NUCLEOTIDE SEQUENCE</scope>
    <source>
        <strain evidence="3">Expedition CK06-06</strain>
    </source>
</reference>
<dbReference type="InterPro" id="IPR036059">
    <property type="entry name" value="TldD/PmbA_sf"/>
</dbReference>
<dbReference type="GO" id="GO:0008237">
    <property type="term" value="F:metallopeptidase activity"/>
    <property type="evidence" value="ECO:0007669"/>
    <property type="project" value="InterPro"/>
</dbReference>
<name>X1D4A6_9ZZZZ</name>
<proteinExistence type="predicted"/>
<dbReference type="GO" id="GO:0005829">
    <property type="term" value="C:cytosol"/>
    <property type="evidence" value="ECO:0007669"/>
    <property type="project" value="TreeGrafter"/>
</dbReference>
<dbReference type="EMBL" id="BART01020349">
    <property type="protein sequence ID" value="GAH03095.1"/>
    <property type="molecule type" value="Genomic_DNA"/>
</dbReference>
<protein>
    <recommendedName>
        <fullName evidence="4">TldD/PmbA family protein</fullName>
    </recommendedName>
</protein>
<feature type="domain" description="Metalloprotease TldD/E N-terminal" evidence="1">
    <location>
        <begin position="22"/>
        <end position="83"/>
    </location>
</feature>
<dbReference type="AlphaFoldDB" id="X1D4A6"/>
<evidence type="ECO:0008006" key="4">
    <source>
        <dbReference type="Google" id="ProtNLM"/>
    </source>
</evidence>
<feature type="non-terminal residue" evidence="3">
    <location>
        <position position="222"/>
    </location>
</feature>
<dbReference type="GO" id="GO:0006508">
    <property type="term" value="P:proteolysis"/>
    <property type="evidence" value="ECO:0007669"/>
    <property type="project" value="InterPro"/>
</dbReference>